<evidence type="ECO:0000256" key="2">
    <source>
        <dbReference type="SAM" id="MobiDB-lite"/>
    </source>
</evidence>
<dbReference type="Proteomes" id="UP001153365">
    <property type="component" value="Unassembled WGS sequence"/>
</dbReference>
<dbReference type="InterPro" id="IPR052479">
    <property type="entry name" value="GPI-anchor_Adhesion_Reg"/>
</dbReference>
<evidence type="ECO:0000313" key="5">
    <source>
        <dbReference type="EMBL" id="CAH7682979.1"/>
    </source>
</evidence>
<evidence type="ECO:0000256" key="1">
    <source>
        <dbReference type="ARBA" id="ARBA00022729"/>
    </source>
</evidence>
<dbReference type="PANTHER" id="PTHR35185:SF1">
    <property type="entry name" value="UPF0619 GPI-ANCHORED MEMBRANE PROTEIN C1322.10"/>
    <property type="match status" value="1"/>
</dbReference>
<feature type="chain" id="PRO_5043583596" evidence="3">
    <location>
        <begin position="23"/>
        <end position="198"/>
    </location>
</feature>
<organism evidence="5 6">
    <name type="scientific">Phakopsora pachyrhizi</name>
    <name type="common">Asian soybean rust disease fungus</name>
    <dbReference type="NCBI Taxonomy" id="170000"/>
    <lineage>
        <taxon>Eukaryota</taxon>
        <taxon>Fungi</taxon>
        <taxon>Dikarya</taxon>
        <taxon>Basidiomycota</taxon>
        <taxon>Pucciniomycotina</taxon>
        <taxon>Pucciniomycetes</taxon>
        <taxon>Pucciniales</taxon>
        <taxon>Phakopsoraceae</taxon>
        <taxon>Phakopsora</taxon>
    </lineage>
</organism>
<comment type="caution">
    <text evidence="5">The sequence shown here is derived from an EMBL/GenBank/DDBJ whole genome shotgun (WGS) entry which is preliminary data.</text>
</comment>
<evidence type="ECO:0000313" key="6">
    <source>
        <dbReference type="Proteomes" id="UP001153365"/>
    </source>
</evidence>
<dbReference type="AlphaFoldDB" id="A0AAV0B9Q6"/>
<dbReference type="PANTHER" id="PTHR35185">
    <property type="entry name" value="SERINE/THREONINE-RICH PROTEIN ADG2-RELATED"/>
    <property type="match status" value="1"/>
</dbReference>
<accession>A0AAV0B9Q6</accession>
<dbReference type="InterPro" id="IPR018466">
    <property type="entry name" value="Kre9/Knh1-like_N"/>
</dbReference>
<sequence length="198" mass="20311">MAYSLILKRFILLLATYPAVLALKVDSPAEGASWNLSMPSTVSWSEVTSDPTYFDIILVNNNPSTYSTAYSQAIQKNVSTSDSMFTVAANSIQGAKAGSGFQINLVATGNNAGILAQSGQFNITALASSYNTTSNSTGSNSTASGSSTSKPNSNNANFNSSSHSSAAGNAHSSANRAGSFSLHAALGATVALSAFFIL</sequence>
<evidence type="ECO:0000256" key="3">
    <source>
        <dbReference type="SAM" id="SignalP"/>
    </source>
</evidence>
<proteinExistence type="predicted"/>
<gene>
    <name evidence="5" type="ORF">PPACK8108_LOCUS16183</name>
</gene>
<keyword evidence="1 3" id="KW-0732">Signal</keyword>
<protein>
    <submittedName>
        <fullName evidence="5">Expressed protein</fullName>
    </submittedName>
</protein>
<reference evidence="5" key="1">
    <citation type="submission" date="2022-06" db="EMBL/GenBank/DDBJ databases">
        <authorList>
            <consortium name="SYNGENTA / RWTH Aachen University"/>
        </authorList>
    </citation>
    <scope>NUCLEOTIDE SEQUENCE</scope>
</reference>
<dbReference type="EMBL" id="CALTRL010004375">
    <property type="protein sequence ID" value="CAH7682979.1"/>
    <property type="molecule type" value="Genomic_DNA"/>
</dbReference>
<evidence type="ECO:0000259" key="4">
    <source>
        <dbReference type="Pfam" id="PF10342"/>
    </source>
</evidence>
<keyword evidence="6" id="KW-1185">Reference proteome</keyword>
<dbReference type="Pfam" id="PF10342">
    <property type="entry name" value="Kre9_KNH"/>
    <property type="match status" value="1"/>
</dbReference>
<name>A0AAV0B9Q6_PHAPC</name>
<feature type="region of interest" description="Disordered" evidence="2">
    <location>
        <begin position="133"/>
        <end position="170"/>
    </location>
</feature>
<feature type="signal peptide" evidence="3">
    <location>
        <begin position="1"/>
        <end position="22"/>
    </location>
</feature>
<feature type="domain" description="Yeast cell wall synthesis Kre9/Knh1-like N-terminal" evidence="4">
    <location>
        <begin position="27"/>
        <end position="123"/>
    </location>
</feature>